<sequence length="68" mass="7498">MNKMPPFLGVTFWVSVVVFFFLISVNMLYIAETQSHFFTGLVLLVFSGILAAGFIVNSLPSKFFGGDS</sequence>
<dbReference type="RefSeq" id="WP_330086959.1">
    <property type="nucleotide sequence ID" value="NZ_JAUGZK010000003.1"/>
</dbReference>
<keyword evidence="3" id="KW-1185">Reference proteome</keyword>
<organism evidence="2 3">
    <name type="scientific">Alkalimonas mucilaginosa</name>
    <dbReference type="NCBI Taxonomy" id="3057676"/>
    <lineage>
        <taxon>Bacteria</taxon>
        <taxon>Pseudomonadati</taxon>
        <taxon>Pseudomonadota</taxon>
        <taxon>Gammaproteobacteria</taxon>
        <taxon>Alkalimonas</taxon>
    </lineage>
</organism>
<accession>A0ABU7JEM0</accession>
<reference evidence="2 3" key="1">
    <citation type="submission" date="2023-06" db="EMBL/GenBank/DDBJ databases">
        <title>Alkalimonas sp., MEB004 an alkaliphilic bacterium isolated from Lonar Lake, India.</title>
        <authorList>
            <person name="Joshi A."/>
            <person name="Thite S."/>
        </authorList>
    </citation>
    <scope>NUCLEOTIDE SEQUENCE [LARGE SCALE GENOMIC DNA]</scope>
    <source>
        <strain evidence="2 3">MEB004</strain>
    </source>
</reference>
<evidence type="ECO:0000313" key="3">
    <source>
        <dbReference type="Proteomes" id="UP001339167"/>
    </source>
</evidence>
<keyword evidence="1" id="KW-1133">Transmembrane helix</keyword>
<proteinExistence type="predicted"/>
<dbReference type="EMBL" id="JAUGZK010000003">
    <property type="protein sequence ID" value="MEE2023605.1"/>
    <property type="molecule type" value="Genomic_DNA"/>
</dbReference>
<dbReference type="Proteomes" id="UP001339167">
    <property type="component" value="Unassembled WGS sequence"/>
</dbReference>
<evidence type="ECO:0000313" key="2">
    <source>
        <dbReference type="EMBL" id="MEE2023605.1"/>
    </source>
</evidence>
<evidence type="ECO:0000256" key="1">
    <source>
        <dbReference type="SAM" id="Phobius"/>
    </source>
</evidence>
<protein>
    <submittedName>
        <fullName evidence="2">Uncharacterized protein</fullName>
    </submittedName>
</protein>
<name>A0ABU7JEM0_9GAMM</name>
<feature type="transmembrane region" description="Helical" evidence="1">
    <location>
        <begin position="37"/>
        <end position="56"/>
    </location>
</feature>
<feature type="transmembrane region" description="Helical" evidence="1">
    <location>
        <begin position="7"/>
        <end position="31"/>
    </location>
</feature>
<gene>
    <name evidence="2" type="ORF">QWF21_05045</name>
</gene>
<comment type="caution">
    <text evidence="2">The sequence shown here is derived from an EMBL/GenBank/DDBJ whole genome shotgun (WGS) entry which is preliminary data.</text>
</comment>
<keyword evidence="1" id="KW-0812">Transmembrane</keyword>
<keyword evidence="1" id="KW-0472">Membrane</keyword>